<protein>
    <submittedName>
        <fullName evidence="2">Uncharacterized protein</fullName>
    </submittedName>
</protein>
<gene>
    <name evidence="2" type="ORF">T07_5514</name>
</gene>
<evidence type="ECO:0000313" key="2">
    <source>
        <dbReference type="EMBL" id="KRX26121.1"/>
    </source>
</evidence>
<dbReference type="OrthoDB" id="5931489at2759"/>
<sequence>MCNGSQGEAPPIDKGETQLNSDWLERYRTEKAEVSVLGACARFSVRIVLIGVGVPLFVEQQTFPLSIMSRSDDANYAFRLTTNKDAWNFHVRHKELKKSTSHTVVDLYHCQNKHFLHSSGRRAVNRDDKISPIGGNGAGQNEISDKARSFCSSGGGSRSKRSIASPLAQEEFEVNVKEALPQRYPKPKRNETKHWHF</sequence>
<comment type="caution">
    <text evidence="2">The sequence shown here is derived from an EMBL/GenBank/DDBJ whole genome shotgun (WGS) entry which is preliminary data.</text>
</comment>
<keyword evidence="3" id="KW-1185">Reference proteome</keyword>
<name>A0A0V0SH46_9BILA</name>
<dbReference type="EMBL" id="JYDL01000009">
    <property type="protein sequence ID" value="KRX26121.1"/>
    <property type="molecule type" value="Genomic_DNA"/>
</dbReference>
<reference evidence="2 3" key="1">
    <citation type="submission" date="2015-01" db="EMBL/GenBank/DDBJ databases">
        <title>Evolution of Trichinella species and genotypes.</title>
        <authorList>
            <person name="Korhonen P.K."/>
            <person name="Edoardo P."/>
            <person name="Giuseppe L.R."/>
            <person name="Gasser R.B."/>
        </authorList>
    </citation>
    <scope>NUCLEOTIDE SEQUENCE [LARGE SCALE GENOMIC DNA]</scope>
    <source>
        <strain evidence="2">ISS37</strain>
    </source>
</reference>
<evidence type="ECO:0000313" key="3">
    <source>
        <dbReference type="Proteomes" id="UP000054630"/>
    </source>
</evidence>
<organism evidence="2 3">
    <name type="scientific">Trichinella nelsoni</name>
    <dbReference type="NCBI Taxonomy" id="6336"/>
    <lineage>
        <taxon>Eukaryota</taxon>
        <taxon>Metazoa</taxon>
        <taxon>Ecdysozoa</taxon>
        <taxon>Nematoda</taxon>
        <taxon>Enoplea</taxon>
        <taxon>Dorylaimia</taxon>
        <taxon>Trichinellida</taxon>
        <taxon>Trichinellidae</taxon>
        <taxon>Trichinella</taxon>
    </lineage>
</organism>
<dbReference type="Proteomes" id="UP000054630">
    <property type="component" value="Unassembled WGS sequence"/>
</dbReference>
<feature type="region of interest" description="Disordered" evidence="1">
    <location>
        <begin position="126"/>
        <end position="168"/>
    </location>
</feature>
<proteinExistence type="predicted"/>
<dbReference type="AlphaFoldDB" id="A0A0V0SH46"/>
<accession>A0A0V0SH46</accession>
<evidence type="ECO:0000256" key="1">
    <source>
        <dbReference type="SAM" id="MobiDB-lite"/>
    </source>
</evidence>